<gene>
    <name evidence="3" type="ORF">VTL71DRAFT_10864</name>
</gene>
<keyword evidence="4" id="KW-1185">Reference proteome</keyword>
<protein>
    <submittedName>
        <fullName evidence="3">Uncharacterized protein</fullName>
    </submittedName>
</protein>
<sequence>MKAINSFVPAYLLLSAVAAQNNSTVVGRPKNQLCYVNDNFANGYNASGSVSYPGPRVNDSYPESTWTWSRYVTHTYNMTSNETIVFEAIDVKTTPSQNITDTNTFPFTGCYIYLGLTDDKASNAKDDGTCNTVLSSACVKDIIKHVNSTAQAVAGSYMGNSTYHDCTDLTRGLIKDKDSPCWQKWSGTNSRHFLPDSSRTANATNNGVRTCPSVDPASDPSSRNIWASGFNIEEGPNNFTTYDEALRNPQPLIVATWLKEKPDRIDWQQGYNFVDTKLVCIPANATTPNSRTVAEALKTGAASAVVGSRSATAGAALLILAFGLVL</sequence>
<evidence type="ECO:0000313" key="3">
    <source>
        <dbReference type="EMBL" id="KAL2073538.1"/>
    </source>
</evidence>
<keyword evidence="2" id="KW-0732">Signal</keyword>
<proteinExistence type="predicted"/>
<organism evidence="3 4">
    <name type="scientific">Oculimacula yallundae</name>
    <dbReference type="NCBI Taxonomy" id="86028"/>
    <lineage>
        <taxon>Eukaryota</taxon>
        <taxon>Fungi</taxon>
        <taxon>Dikarya</taxon>
        <taxon>Ascomycota</taxon>
        <taxon>Pezizomycotina</taxon>
        <taxon>Leotiomycetes</taxon>
        <taxon>Helotiales</taxon>
        <taxon>Ploettnerulaceae</taxon>
        <taxon>Oculimacula</taxon>
    </lineage>
</organism>
<evidence type="ECO:0000256" key="2">
    <source>
        <dbReference type="SAM" id="SignalP"/>
    </source>
</evidence>
<accession>A0ABR4CW04</accession>
<name>A0ABR4CW04_9HELO</name>
<feature type="signal peptide" evidence="2">
    <location>
        <begin position="1"/>
        <end position="19"/>
    </location>
</feature>
<dbReference type="Proteomes" id="UP001595075">
    <property type="component" value="Unassembled WGS sequence"/>
</dbReference>
<dbReference type="EMBL" id="JAZHXI010000003">
    <property type="protein sequence ID" value="KAL2073538.1"/>
    <property type="molecule type" value="Genomic_DNA"/>
</dbReference>
<evidence type="ECO:0000256" key="1">
    <source>
        <dbReference type="SAM" id="MobiDB-lite"/>
    </source>
</evidence>
<comment type="caution">
    <text evidence="3">The sequence shown here is derived from an EMBL/GenBank/DDBJ whole genome shotgun (WGS) entry which is preliminary data.</text>
</comment>
<feature type="compositionally biased region" description="Polar residues" evidence="1">
    <location>
        <begin position="196"/>
        <end position="208"/>
    </location>
</feature>
<evidence type="ECO:0000313" key="4">
    <source>
        <dbReference type="Proteomes" id="UP001595075"/>
    </source>
</evidence>
<feature type="region of interest" description="Disordered" evidence="1">
    <location>
        <begin position="196"/>
        <end position="220"/>
    </location>
</feature>
<reference evidence="3 4" key="1">
    <citation type="journal article" date="2024" name="Commun. Biol.">
        <title>Comparative genomic analysis of thermophilic fungi reveals convergent evolutionary adaptations and gene losses.</title>
        <authorList>
            <person name="Steindorff A.S."/>
            <person name="Aguilar-Pontes M.V."/>
            <person name="Robinson A.J."/>
            <person name="Andreopoulos B."/>
            <person name="LaButti K."/>
            <person name="Kuo A."/>
            <person name="Mondo S."/>
            <person name="Riley R."/>
            <person name="Otillar R."/>
            <person name="Haridas S."/>
            <person name="Lipzen A."/>
            <person name="Grimwood J."/>
            <person name="Schmutz J."/>
            <person name="Clum A."/>
            <person name="Reid I.D."/>
            <person name="Moisan M.C."/>
            <person name="Butler G."/>
            <person name="Nguyen T.T.M."/>
            <person name="Dewar K."/>
            <person name="Conant G."/>
            <person name="Drula E."/>
            <person name="Henrissat B."/>
            <person name="Hansel C."/>
            <person name="Singer S."/>
            <person name="Hutchinson M.I."/>
            <person name="de Vries R.P."/>
            <person name="Natvig D.O."/>
            <person name="Powell A.J."/>
            <person name="Tsang A."/>
            <person name="Grigoriev I.V."/>
        </authorList>
    </citation>
    <scope>NUCLEOTIDE SEQUENCE [LARGE SCALE GENOMIC DNA]</scope>
    <source>
        <strain evidence="3 4">CBS 494.80</strain>
    </source>
</reference>
<feature type="chain" id="PRO_5046735043" evidence="2">
    <location>
        <begin position="20"/>
        <end position="326"/>
    </location>
</feature>